<name>A0A6C0H496_9ZZZZ</name>
<sequence length="325" mass="37943">MNTMNTMNTMNKKLIRKNVEFNACEYVDAILLAFKASFLSNYEHAMTYEIICAISEKWIQERNIISQLKFNNFSDLQHYVADLLTKPDILKQRIKTFNELISTSTIKFENIVAIYISGKKNTHEKIKNLNKNIDNKHAKSDLYIEYKCGDFVGWSCKQCVNATKSNYSVHKILGPQISNKLNMIKKELLTSNGFPKFSKQDRDSVNELFYPNKENLYWAQLRLELANANQLIISVLLDCLYGAKTHYNIYEFDGTSITNNSNHAININKVIFEEYAPYYMTHNGEFRNAAKLFYRLCVDEKKYRVEIRWKGNIHNASPQFMIHNA</sequence>
<organism evidence="1">
    <name type="scientific">viral metagenome</name>
    <dbReference type="NCBI Taxonomy" id="1070528"/>
    <lineage>
        <taxon>unclassified sequences</taxon>
        <taxon>metagenomes</taxon>
        <taxon>organismal metagenomes</taxon>
    </lineage>
</organism>
<protein>
    <submittedName>
        <fullName evidence="1">Uncharacterized protein</fullName>
    </submittedName>
</protein>
<dbReference type="EMBL" id="MN739865">
    <property type="protein sequence ID" value="QHT75227.1"/>
    <property type="molecule type" value="Genomic_DNA"/>
</dbReference>
<evidence type="ECO:0000313" key="1">
    <source>
        <dbReference type="EMBL" id="QHT75227.1"/>
    </source>
</evidence>
<reference evidence="1" key="1">
    <citation type="journal article" date="2020" name="Nature">
        <title>Giant virus diversity and host interactions through global metagenomics.</title>
        <authorList>
            <person name="Schulz F."/>
            <person name="Roux S."/>
            <person name="Paez-Espino D."/>
            <person name="Jungbluth S."/>
            <person name="Walsh D.A."/>
            <person name="Denef V.J."/>
            <person name="McMahon K.D."/>
            <person name="Konstantinidis K.T."/>
            <person name="Eloe-Fadrosh E.A."/>
            <person name="Kyrpides N.C."/>
            <person name="Woyke T."/>
        </authorList>
    </citation>
    <scope>NUCLEOTIDE SEQUENCE</scope>
    <source>
        <strain evidence="1">GVMAG-M-3300023179-63</strain>
    </source>
</reference>
<dbReference type="AlphaFoldDB" id="A0A6C0H496"/>
<proteinExistence type="predicted"/>
<accession>A0A6C0H496</accession>